<dbReference type="Proteomes" id="UP000054359">
    <property type="component" value="Unassembled WGS sequence"/>
</dbReference>
<gene>
    <name evidence="2" type="ORF">X975_22785</name>
</gene>
<feature type="non-terminal residue" evidence="2">
    <location>
        <position position="157"/>
    </location>
</feature>
<dbReference type="SUPFAM" id="SSF48726">
    <property type="entry name" value="Immunoglobulin"/>
    <property type="match status" value="2"/>
</dbReference>
<keyword evidence="3" id="KW-1185">Reference proteome</keyword>
<dbReference type="OMA" id="GPFREGM"/>
<proteinExistence type="predicted"/>
<dbReference type="AlphaFoldDB" id="A0A087TI65"/>
<accession>A0A087TI65</accession>
<sequence length="157" mass="17633">MAKHFSSKVLGSRAYFNVTRRSSAHLRLNPVDEDDAGEYRCRVDFKRGRTLSRLVKLNVIVPVKRIQIKGRDNVTYSGLIGPFREGMSLSLICEAKGGFPIPVVTWRKGARILPGSVTIDEQGVVRNELRFNRLRKEDLLTVLTCQASNNNVTGPIH</sequence>
<evidence type="ECO:0000313" key="2">
    <source>
        <dbReference type="EMBL" id="KFM64804.1"/>
    </source>
</evidence>
<dbReference type="InterPro" id="IPR007110">
    <property type="entry name" value="Ig-like_dom"/>
</dbReference>
<dbReference type="CDD" id="cd00096">
    <property type="entry name" value="Ig"/>
    <property type="match status" value="1"/>
</dbReference>
<protein>
    <submittedName>
        <fullName evidence="2">Lachesin</fullName>
    </submittedName>
</protein>
<dbReference type="PANTHER" id="PTHR23278">
    <property type="entry name" value="SIDESTEP PROTEIN"/>
    <property type="match status" value="1"/>
</dbReference>
<dbReference type="Gene3D" id="2.60.40.10">
    <property type="entry name" value="Immunoglobulins"/>
    <property type="match status" value="2"/>
</dbReference>
<name>A0A087TI65_STEMI</name>
<reference evidence="2 3" key="1">
    <citation type="submission" date="2013-11" db="EMBL/GenBank/DDBJ databases">
        <title>Genome sequencing of Stegodyphus mimosarum.</title>
        <authorList>
            <person name="Bechsgaard J."/>
        </authorList>
    </citation>
    <scope>NUCLEOTIDE SEQUENCE [LARGE SCALE GENOMIC DNA]</scope>
</reference>
<evidence type="ECO:0000259" key="1">
    <source>
        <dbReference type="PROSITE" id="PS50835"/>
    </source>
</evidence>
<organism evidence="2 3">
    <name type="scientific">Stegodyphus mimosarum</name>
    <name type="common">African social velvet spider</name>
    <dbReference type="NCBI Taxonomy" id="407821"/>
    <lineage>
        <taxon>Eukaryota</taxon>
        <taxon>Metazoa</taxon>
        <taxon>Ecdysozoa</taxon>
        <taxon>Arthropoda</taxon>
        <taxon>Chelicerata</taxon>
        <taxon>Arachnida</taxon>
        <taxon>Araneae</taxon>
        <taxon>Araneomorphae</taxon>
        <taxon>Entelegynae</taxon>
        <taxon>Eresoidea</taxon>
        <taxon>Eresidae</taxon>
        <taxon>Stegodyphus</taxon>
    </lineage>
</organism>
<dbReference type="EMBL" id="KK115328">
    <property type="protein sequence ID" value="KFM64804.1"/>
    <property type="molecule type" value="Genomic_DNA"/>
</dbReference>
<evidence type="ECO:0000313" key="3">
    <source>
        <dbReference type="Proteomes" id="UP000054359"/>
    </source>
</evidence>
<feature type="domain" description="Ig-like" evidence="1">
    <location>
        <begin position="85"/>
        <end position="157"/>
    </location>
</feature>
<dbReference type="InterPro" id="IPR036179">
    <property type="entry name" value="Ig-like_dom_sf"/>
</dbReference>
<dbReference type="OrthoDB" id="6429677at2759"/>
<dbReference type="InterPro" id="IPR013783">
    <property type="entry name" value="Ig-like_fold"/>
</dbReference>
<dbReference type="PROSITE" id="PS50835">
    <property type="entry name" value="IG_LIKE"/>
    <property type="match status" value="1"/>
</dbReference>
<dbReference type="STRING" id="407821.A0A087TI65"/>
<dbReference type="PANTHER" id="PTHR23278:SF19">
    <property type="entry name" value="OBSCURIN"/>
    <property type="match status" value="1"/>
</dbReference>